<dbReference type="InterPro" id="IPR001451">
    <property type="entry name" value="Hexapep"/>
</dbReference>
<dbReference type="CDD" id="cd04647">
    <property type="entry name" value="LbH_MAT_like"/>
    <property type="match status" value="1"/>
</dbReference>
<dbReference type="Pfam" id="PF00132">
    <property type="entry name" value="Hexapep"/>
    <property type="match status" value="1"/>
</dbReference>
<reference evidence="1" key="1">
    <citation type="submission" date="2020-10" db="EMBL/GenBank/DDBJ databases">
        <authorList>
            <person name="Gilroy R."/>
        </authorList>
    </citation>
    <scope>NUCLEOTIDE SEQUENCE</scope>
    <source>
        <strain evidence="1">CHK176-6737</strain>
    </source>
</reference>
<dbReference type="Proteomes" id="UP000824125">
    <property type="component" value="Unassembled WGS sequence"/>
</dbReference>
<dbReference type="AlphaFoldDB" id="A0A9D1MTA9"/>
<dbReference type="InterPro" id="IPR050179">
    <property type="entry name" value="Trans_hexapeptide_repeat"/>
</dbReference>
<name>A0A9D1MTA9_9FIRM</name>
<dbReference type="SUPFAM" id="SSF51161">
    <property type="entry name" value="Trimeric LpxA-like enzymes"/>
    <property type="match status" value="1"/>
</dbReference>
<accession>A0A9D1MTA9</accession>
<proteinExistence type="predicted"/>
<dbReference type="Gene3D" id="2.160.10.10">
    <property type="entry name" value="Hexapeptide repeat proteins"/>
    <property type="match status" value="1"/>
</dbReference>
<dbReference type="GO" id="GO:0016746">
    <property type="term" value="F:acyltransferase activity"/>
    <property type="evidence" value="ECO:0007669"/>
    <property type="project" value="UniProtKB-KW"/>
</dbReference>
<dbReference type="EMBL" id="DVNM01000005">
    <property type="protein sequence ID" value="HIU68565.1"/>
    <property type="molecule type" value="Genomic_DNA"/>
</dbReference>
<comment type="caution">
    <text evidence="1">The sequence shown here is derived from an EMBL/GenBank/DDBJ whole genome shotgun (WGS) entry which is preliminary data.</text>
</comment>
<keyword evidence="1" id="KW-0012">Acyltransferase</keyword>
<evidence type="ECO:0000313" key="1">
    <source>
        <dbReference type="EMBL" id="HIU68565.1"/>
    </source>
</evidence>
<protein>
    <submittedName>
        <fullName evidence="1">Acyltransferase</fullName>
    </submittedName>
</protein>
<reference evidence="1" key="2">
    <citation type="journal article" date="2021" name="PeerJ">
        <title>Extensive microbial diversity within the chicken gut microbiome revealed by metagenomics and culture.</title>
        <authorList>
            <person name="Gilroy R."/>
            <person name="Ravi A."/>
            <person name="Getino M."/>
            <person name="Pursley I."/>
            <person name="Horton D.L."/>
            <person name="Alikhan N.F."/>
            <person name="Baker D."/>
            <person name="Gharbi K."/>
            <person name="Hall N."/>
            <person name="Watson M."/>
            <person name="Adriaenssens E.M."/>
            <person name="Foster-Nyarko E."/>
            <person name="Jarju S."/>
            <person name="Secka A."/>
            <person name="Antonio M."/>
            <person name="Oren A."/>
            <person name="Chaudhuri R.R."/>
            <person name="La Ragione R."/>
            <person name="Hildebrand F."/>
            <person name="Pallen M.J."/>
        </authorList>
    </citation>
    <scope>NUCLEOTIDE SEQUENCE</scope>
    <source>
        <strain evidence="1">CHK176-6737</strain>
    </source>
</reference>
<evidence type="ECO:0000313" key="2">
    <source>
        <dbReference type="Proteomes" id="UP000824125"/>
    </source>
</evidence>
<sequence>MKVVNFLRKVKKMICTESEDQHSEVNMGTNVDIINSYIDSGFGWLITIGNNVTITNATILAHDASTKKSLGYTKVGRVDIGDNVFIGYGAIVLPNTRIGNNVIIGAGCVVAKDIPENSVVIGNPCHVLCSYDEYLTKNKEQLMKGPVFHKAFSEKTKAEKQEEFDLLSTFSGGYDL</sequence>
<gene>
    <name evidence="1" type="ORF">IAD23_01230</name>
</gene>
<dbReference type="PANTHER" id="PTHR43300">
    <property type="entry name" value="ACETYLTRANSFERASE"/>
    <property type="match status" value="1"/>
</dbReference>
<dbReference type="InterPro" id="IPR011004">
    <property type="entry name" value="Trimer_LpxA-like_sf"/>
</dbReference>
<organism evidence="1 2">
    <name type="scientific">Candidatus Scybalenecus merdavium</name>
    <dbReference type="NCBI Taxonomy" id="2840939"/>
    <lineage>
        <taxon>Bacteria</taxon>
        <taxon>Bacillati</taxon>
        <taxon>Bacillota</taxon>
        <taxon>Clostridia</taxon>
        <taxon>Eubacteriales</taxon>
        <taxon>Oscillospiraceae</taxon>
        <taxon>Oscillospiraceae incertae sedis</taxon>
        <taxon>Candidatus Scybalenecus</taxon>
    </lineage>
</organism>
<dbReference type="PANTHER" id="PTHR43300:SF11">
    <property type="entry name" value="ACETYLTRANSFERASE RV3034C-RELATED"/>
    <property type="match status" value="1"/>
</dbReference>
<keyword evidence="1" id="KW-0808">Transferase</keyword>